<proteinExistence type="predicted"/>
<dbReference type="EMBL" id="VIEB01000708">
    <property type="protein sequence ID" value="TQD82779.1"/>
    <property type="molecule type" value="Genomic_DNA"/>
</dbReference>
<keyword evidence="2" id="KW-1185">Reference proteome</keyword>
<name>A0A540L8Z2_MALBA</name>
<sequence length="49" mass="5573">MGYKTLAGVYTVKLKNTSYFHPGAKSFERKDEEALWVLQVNAIGKKQLL</sequence>
<reference evidence="1 2" key="1">
    <citation type="journal article" date="2019" name="G3 (Bethesda)">
        <title>Sequencing of a Wild Apple (Malus baccata) Genome Unravels the Differences Between Cultivated and Wild Apple Species Regarding Disease Resistance and Cold Tolerance.</title>
        <authorList>
            <person name="Chen X."/>
        </authorList>
    </citation>
    <scope>NUCLEOTIDE SEQUENCE [LARGE SCALE GENOMIC DNA]</scope>
    <source>
        <strain evidence="2">cv. Shandingzi</strain>
        <tissue evidence="1">Leaves</tissue>
    </source>
</reference>
<dbReference type="AlphaFoldDB" id="A0A540L8Z2"/>
<evidence type="ECO:0000313" key="2">
    <source>
        <dbReference type="Proteomes" id="UP000315295"/>
    </source>
</evidence>
<comment type="caution">
    <text evidence="1">The sequence shown here is derived from an EMBL/GenBank/DDBJ whole genome shotgun (WGS) entry which is preliminary data.</text>
</comment>
<accession>A0A540L8Z2</accession>
<evidence type="ECO:0000313" key="1">
    <source>
        <dbReference type="EMBL" id="TQD82779.1"/>
    </source>
</evidence>
<dbReference type="Proteomes" id="UP000315295">
    <property type="component" value="Unassembled WGS sequence"/>
</dbReference>
<organism evidence="1 2">
    <name type="scientific">Malus baccata</name>
    <name type="common">Siberian crab apple</name>
    <name type="synonym">Pyrus baccata</name>
    <dbReference type="NCBI Taxonomy" id="106549"/>
    <lineage>
        <taxon>Eukaryota</taxon>
        <taxon>Viridiplantae</taxon>
        <taxon>Streptophyta</taxon>
        <taxon>Embryophyta</taxon>
        <taxon>Tracheophyta</taxon>
        <taxon>Spermatophyta</taxon>
        <taxon>Magnoliopsida</taxon>
        <taxon>eudicotyledons</taxon>
        <taxon>Gunneridae</taxon>
        <taxon>Pentapetalae</taxon>
        <taxon>rosids</taxon>
        <taxon>fabids</taxon>
        <taxon>Rosales</taxon>
        <taxon>Rosaceae</taxon>
        <taxon>Amygdaloideae</taxon>
        <taxon>Maleae</taxon>
        <taxon>Malus</taxon>
    </lineage>
</organism>
<protein>
    <submittedName>
        <fullName evidence="1">Uncharacterized protein</fullName>
    </submittedName>
</protein>
<gene>
    <name evidence="1" type="ORF">C1H46_031656</name>
</gene>